<keyword evidence="3" id="KW-1185">Reference proteome</keyword>
<accession>A0A0N4XXQ5</accession>
<evidence type="ECO:0000313" key="2">
    <source>
        <dbReference type="EMBL" id="VDL71384.1"/>
    </source>
</evidence>
<proteinExistence type="predicted"/>
<gene>
    <name evidence="2" type="ORF">NBR_LOCUS7795</name>
</gene>
<dbReference type="Proteomes" id="UP000271162">
    <property type="component" value="Unassembled WGS sequence"/>
</dbReference>
<organism evidence="4">
    <name type="scientific">Nippostrongylus brasiliensis</name>
    <name type="common">Rat hookworm</name>
    <dbReference type="NCBI Taxonomy" id="27835"/>
    <lineage>
        <taxon>Eukaryota</taxon>
        <taxon>Metazoa</taxon>
        <taxon>Ecdysozoa</taxon>
        <taxon>Nematoda</taxon>
        <taxon>Chromadorea</taxon>
        <taxon>Rhabditida</taxon>
        <taxon>Rhabditina</taxon>
        <taxon>Rhabditomorpha</taxon>
        <taxon>Strongyloidea</taxon>
        <taxon>Heligmosomidae</taxon>
        <taxon>Nippostrongylus</taxon>
    </lineage>
</organism>
<keyword evidence="1" id="KW-0812">Transmembrane</keyword>
<name>A0A0N4XXQ5_NIPBR</name>
<dbReference type="AlphaFoldDB" id="A0A0N4XXQ5"/>
<evidence type="ECO:0000256" key="1">
    <source>
        <dbReference type="SAM" id="Phobius"/>
    </source>
</evidence>
<evidence type="ECO:0000313" key="4">
    <source>
        <dbReference type="WBParaSite" id="NBR_0000779401-mRNA-1"/>
    </source>
</evidence>
<evidence type="ECO:0000313" key="3">
    <source>
        <dbReference type="Proteomes" id="UP000271162"/>
    </source>
</evidence>
<sequence length="81" mass="9299">MVQFDDDDDHGSLYKPADELSWASAKGMISLLVLKLGCISRRKSNGVAQGYLRMEDDPLQIEELNDRKRFRSPENVPQTRF</sequence>
<dbReference type="WBParaSite" id="NBR_0000779401-mRNA-1">
    <property type="protein sequence ID" value="NBR_0000779401-mRNA-1"/>
    <property type="gene ID" value="NBR_0000779401"/>
</dbReference>
<protein>
    <submittedName>
        <fullName evidence="2 4">Uncharacterized protein</fullName>
    </submittedName>
</protein>
<reference evidence="2 3" key="2">
    <citation type="submission" date="2018-11" db="EMBL/GenBank/DDBJ databases">
        <authorList>
            <consortium name="Pathogen Informatics"/>
        </authorList>
    </citation>
    <scope>NUCLEOTIDE SEQUENCE [LARGE SCALE GENOMIC DNA]</scope>
</reference>
<keyword evidence="1" id="KW-0472">Membrane</keyword>
<dbReference type="EMBL" id="UYSL01019927">
    <property type="protein sequence ID" value="VDL71384.1"/>
    <property type="molecule type" value="Genomic_DNA"/>
</dbReference>
<keyword evidence="1" id="KW-1133">Transmembrane helix</keyword>
<reference evidence="4" key="1">
    <citation type="submission" date="2017-02" db="UniProtKB">
        <authorList>
            <consortium name="WormBaseParasite"/>
        </authorList>
    </citation>
    <scope>IDENTIFICATION</scope>
</reference>
<feature type="transmembrane region" description="Helical" evidence="1">
    <location>
        <begin position="20"/>
        <end position="38"/>
    </location>
</feature>